<reference evidence="8" key="1">
    <citation type="journal article" date="2016" name="Nat. Genet.">
        <title>A high-quality carrot genome assembly provides new insights into carotenoid accumulation and asterid genome evolution.</title>
        <authorList>
            <person name="Iorizzo M."/>
            <person name="Ellison S."/>
            <person name="Senalik D."/>
            <person name="Zeng P."/>
            <person name="Satapoomin P."/>
            <person name="Huang J."/>
            <person name="Bowman M."/>
            <person name="Iovene M."/>
            <person name="Sanseverino W."/>
            <person name="Cavagnaro P."/>
            <person name="Yildiz M."/>
            <person name="Macko-Podgorni A."/>
            <person name="Moranska E."/>
            <person name="Grzebelus E."/>
            <person name="Grzebelus D."/>
            <person name="Ashrafi H."/>
            <person name="Zheng Z."/>
            <person name="Cheng S."/>
            <person name="Spooner D."/>
            <person name="Van Deynze A."/>
            <person name="Simon P."/>
        </authorList>
    </citation>
    <scope>NUCLEOTIDE SEQUENCE</scope>
    <source>
        <tissue evidence="8">Leaf</tissue>
    </source>
</reference>
<feature type="compositionally biased region" description="Basic and acidic residues" evidence="6">
    <location>
        <begin position="1"/>
        <end position="26"/>
    </location>
</feature>
<feature type="compositionally biased region" description="Basic and acidic residues" evidence="6">
    <location>
        <begin position="128"/>
        <end position="147"/>
    </location>
</feature>
<dbReference type="GO" id="GO:0003729">
    <property type="term" value="F:mRNA binding"/>
    <property type="evidence" value="ECO:0007669"/>
    <property type="project" value="TreeGrafter"/>
</dbReference>
<evidence type="ECO:0000313" key="9">
    <source>
        <dbReference type="Proteomes" id="UP000077755"/>
    </source>
</evidence>
<dbReference type="AlphaFoldDB" id="A0AAF0XM83"/>
<feature type="zinc finger region" description="C3H1-type" evidence="5">
    <location>
        <begin position="455"/>
        <end position="483"/>
    </location>
</feature>
<feature type="region of interest" description="Disordered" evidence="6">
    <location>
        <begin position="97"/>
        <end position="219"/>
    </location>
</feature>
<proteinExistence type="predicted"/>
<evidence type="ECO:0000256" key="3">
    <source>
        <dbReference type="ARBA" id="ARBA00022833"/>
    </source>
</evidence>
<dbReference type="InterPro" id="IPR036855">
    <property type="entry name" value="Znf_CCCH_sf"/>
</dbReference>
<sequence>MKDGDKDKDGSKWSEIENEGGDRELEGIEDEIAIEERNPKSRSILEGNEGALKEIKEGIKWSEIGNEGGDRDLEGIKHETAIKERNPENLRVVEENEGAFKEIKEGDKDKAGSKWSEIGNEDDDLDLEGIKDETEIKERNTEKRSVVEENGCVVEENEGGSEIKNEGSDRDLKGIKDEAKIEQRNPEKRGMVKENEGDFKEKKEGGSDKEGSNWGEIEEAEEIYLREVKNRRADKGKEVIEDYEDGWGVNWDDIIEDSDDNWDYVIEDSEDSWGENWDDGAVRAKANQERQYFDNYENERDINNKEPHWYRNAEMDSGGSNVEHFGRRHYPLRPDVEDCSFYMKTNNENERDINNKEPHWYRNAEMDSGGSNVEHFGRHHYPLRPNVEDCSFYMRTGTCRFGSNCKFNHPVERKNQYYLSPGGCKNRKACRYSHGKGKAAVIPNLELNFIGLPIRVGEKECSFYMKTGSCKFGENCKFHHPDAPAVGGGDTTSPGRGRSSASDINETAPFRTVIFPPEIAEWIRYQAPAYGRSQGILPVPPALAMSIPATGSSFDAHPQGRSSFYANPASMPVPPALAMSIPATGSSFDAHPQGRSSFYANPQGQVKVDKYPERPGQPECSFYMRTGVCRFKSSCRFHHPRNPETPILLSDQGLPLRPGQRICSHFRRYGICKYGPLCTYDHSVGGTAASSDGSDQGRP</sequence>
<keyword evidence="3 5" id="KW-0862">Zinc</keyword>
<dbReference type="Pfam" id="PF00642">
    <property type="entry name" value="zf-CCCH"/>
    <property type="match status" value="4"/>
</dbReference>
<evidence type="ECO:0000256" key="6">
    <source>
        <dbReference type="SAM" id="MobiDB-lite"/>
    </source>
</evidence>
<reference evidence="8" key="2">
    <citation type="submission" date="2022-03" db="EMBL/GenBank/DDBJ databases">
        <title>Draft title - Genomic analysis of global carrot germplasm unveils the trajectory of domestication and the origin of high carotenoid orange carrot.</title>
        <authorList>
            <person name="Iorizzo M."/>
            <person name="Ellison S."/>
            <person name="Senalik D."/>
            <person name="Macko-Podgorni A."/>
            <person name="Grzebelus D."/>
            <person name="Bostan H."/>
            <person name="Rolling W."/>
            <person name="Curaba J."/>
            <person name="Simon P."/>
        </authorList>
    </citation>
    <scope>NUCLEOTIDE SEQUENCE</scope>
    <source>
        <tissue evidence="8">Leaf</tissue>
    </source>
</reference>
<evidence type="ECO:0000313" key="8">
    <source>
        <dbReference type="EMBL" id="WOH10618.1"/>
    </source>
</evidence>
<dbReference type="PROSITE" id="PS50103">
    <property type="entry name" value="ZF_C3H1"/>
    <property type="match status" value="4"/>
</dbReference>
<feature type="compositionally biased region" description="Basic and acidic residues" evidence="6">
    <location>
        <begin position="161"/>
        <end position="211"/>
    </location>
</feature>
<feature type="zinc finger region" description="C3H1-type" evidence="5">
    <location>
        <begin position="384"/>
        <end position="412"/>
    </location>
</feature>
<evidence type="ECO:0000256" key="5">
    <source>
        <dbReference type="PROSITE-ProRule" id="PRU00723"/>
    </source>
</evidence>
<organism evidence="8 9">
    <name type="scientific">Daucus carota subsp. sativus</name>
    <name type="common">Carrot</name>
    <dbReference type="NCBI Taxonomy" id="79200"/>
    <lineage>
        <taxon>Eukaryota</taxon>
        <taxon>Viridiplantae</taxon>
        <taxon>Streptophyta</taxon>
        <taxon>Embryophyta</taxon>
        <taxon>Tracheophyta</taxon>
        <taxon>Spermatophyta</taxon>
        <taxon>Magnoliopsida</taxon>
        <taxon>eudicotyledons</taxon>
        <taxon>Gunneridae</taxon>
        <taxon>Pentapetalae</taxon>
        <taxon>asterids</taxon>
        <taxon>campanulids</taxon>
        <taxon>Apiales</taxon>
        <taxon>Apiaceae</taxon>
        <taxon>Apioideae</taxon>
        <taxon>Scandiceae</taxon>
        <taxon>Daucinae</taxon>
        <taxon>Daucus</taxon>
        <taxon>Daucus sect. Daucus</taxon>
    </lineage>
</organism>
<evidence type="ECO:0000256" key="1">
    <source>
        <dbReference type="ARBA" id="ARBA00022723"/>
    </source>
</evidence>
<gene>
    <name evidence="8" type="ORF">DCAR_0730087</name>
</gene>
<dbReference type="SMART" id="SM00356">
    <property type="entry name" value="ZnF_C3H1"/>
    <property type="match status" value="5"/>
</dbReference>
<dbReference type="PANTHER" id="PTHR12506">
    <property type="entry name" value="PROTEIN PHOSPHATASE RELATED"/>
    <property type="match status" value="1"/>
</dbReference>
<dbReference type="Proteomes" id="UP000077755">
    <property type="component" value="Chromosome 7"/>
</dbReference>
<keyword evidence="1 5" id="KW-0479">Metal-binding</keyword>
<accession>A0AAF0XM83</accession>
<feature type="zinc finger region" description="C3H1-type" evidence="5">
    <location>
        <begin position="657"/>
        <end position="685"/>
    </location>
</feature>
<dbReference type="Pfam" id="PF14608">
    <property type="entry name" value="zf-CCCH_2"/>
    <property type="match status" value="1"/>
</dbReference>
<name>A0AAF0XM83_DAUCS</name>
<evidence type="ECO:0000259" key="7">
    <source>
        <dbReference type="PROSITE" id="PS50103"/>
    </source>
</evidence>
<keyword evidence="2 5" id="KW-0863">Zinc-finger</keyword>
<dbReference type="Gene3D" id="2.30.30.1190">
    <property type="match status" value="1"/>
</dbReference>
<dbReference type="PANTHER" id="PTHR12506:SF20">
    <property type="entry name" value="ZINC FINGER CCCH DOMAIN-CONTAINING PROTEIN 67"/>
    <property type="match status" value="1"/>
</dbReference>
<feature type="domain" description="C3H1-type" evidence="7">
    <location>
        <begin position="384"/>
        <end position="412"/>
    </location>
</feature>
<feature type="region of interest" description="Disordered" evidence="6">
    <location>
        <begin position="1"/>
        <end position="34"/>
    </location>
</feature>
<dbReference type="GO" id="GO:0008270">
    <property type="term" value="F:zinc ion binding"/>
    <property type="evidence" value="ECO:0007669"/>
    <property type="project" value="UniProtKB-KW"/>
</dbReference>
<feature type="zinc finger region" description="C3H1-type" evidence="5">
    <location>
        <begin position="614"/>
        <end position="642"/>
    </location>
</feature>
<dbReference type="Gene3D" id="4.10.1000.10">
    <property type="entry name" value="Zinc finger, CCCH-type"/>
    <property type="match status" value="2"/>
</dbReference>
<dbReference type="InterPro" id="IPR000571">
    <property type="entry name" value="Znf_CCCH"/>
</dbReference>
<keyword evidence="9" id="KW-1185">Reference proteome</keyword>
<evidence type="ECO:0000256" key="4">
    <source>
        <dbReference type="ARBA" id="ARBA00023125"/>
    </source>
</evidence>
<feature type="domain" description="C3H1-type" evidence="7">
    <location>
        <begin position="455"/>
        <end position="483"/>
    </location>
</feature>
<evidence type="ECO:0000256" key="2">
    <source>
        <dbReference type="ARBA" id="ARBA00022771"/>
    </source>
</evidence>
<dbReference type="InterPro" id="IPR050974">
    <property type="entry name" value="Plant_ZF_CCCH"/>
</dbReference>
<feature type="domain" description="C3H1-type" evidence="7">
    <location>
        <begin position="657"/>
        <end position="685"/>
    </location>
</feature>
<dbReference type="EMBL" id="CP093349">
    <property type="protein sequence ID" value="WOH10618.1"/>
    <property type="molecule type" value="Genomic_DNA"/>
</dbReference>
<feature type="compositionally biased region" description="Basic and acidic residues" evidence="6">
    <location>
        <begin position="97"/>
        <end position="112"/>
    </location>
</feature>
<protein>
    <recommendedName>
        <fullName evidence="7">C3H1-type domain-containing protein</fullName>
    </recommendedName>
</protein>
<dbReference type="GO" id="GO:0003677">
    <property type="term" value="F:DNA binding"/>
    <property type="evidence" value="ECO:0007669"/>
    <property type="project" value="UniProtKB-KW"/>
</dbReference>
<keyword evidence="4" id="KW-0238">DNA-binding</keyword>
<dbReference type="SUPFAM" id="SSF90229">
    <property type="entry name" value="CCCH zinc finger"/>
    <property type="match status" value="4"/>
</dbReference>
<feature type="domain" description="C3H1-type" evidence="7">
    <location>
        <begin position="614"/>
        <end position="642"/>
    </location>
</feature>